<dbReference type="STRING" id="1392247.A0A3N4KB23"/>
<name>A0A3N4KB23_9PEZI</name>
<dbReference type="Proteomes" id="UP000277580">
    <property type="component" value="Unassembled WGS sequence"/>
</dbReference>
<keyword evidence="1" id="KW-0812">Transmembrane</keyword>
<feature type="transmembrane region" description="Helical" evidence="1">
    <location>
        <begin position="152"/>
        <end position="175"/>
    </location>
</feature>
<keyword evidence="1" id="KW-1133">Transmembrane helix</keyword>
<keyword evidence="1" id="KW-0472">Membrane</keyword>
<evidence type="ECO:0000313" key="2">
    <source>
        <dbReference type="EMBL" id="RPB07710.1"/>
    </source>
</evidence>
<dbReference type="AlphaFoldDB" id="A0A3N4KB23"/>
<evidence type="ECO:0000256" key="1">
    <source>
        <dbReference type="SAM" id="Phobius"/>
    </source>
</evidence>
<sequence>MPVLPHNLFTRSTATAITDAATPAASGLSSRLGAWYHTAGLSDTARDLAQRGTAAAQRVLENEQLKAYADHSVNAAQDAAVWTSELKLDPGYTAGLGQWVSALWAWIVAAVGGVGEWFAGAVSGMGGWFAGIAEAMGPLFESFLGWCSGPQAIRLMIIWVSIVVVVQLLAVVVGFGPAGVVAGSLAAGFQAYAYGAFTPAGGFFAFFTSMGMLGLMMPLGLAAGVVLATLVTIICFLAGVGL</sequence>
<keyword evidence="3" id="KW-1185">Reference proteome</keyword>
<feature type="transmembrane region" description="Helical" evidence="1">
    <location>
        <begin position="187"/>
        <end position="207"/>
    </location>
</feature>
<gene>
    <name evidence="2" type="ORF">P167DRAFT_609324</name>
</gene>
<dbReference type="Gene3D" id="6.10.110.10">
    <property type="match status" value="1"/>
</dbReference>
<evidence type="ECO:0000313" key="3">
    <source>
        <dbReference type="Proteomes" id="UP000277580"/>
    </source>
</evidence>
<dbReference type="EMBL" id="ML119177">
    <property type="protein sequence ID" value="RPB07710.1"/>
    <property type="molecule type" value="Genomic_DNA"/>
</dbReference>
<feature type="transmembrane region" description="Helical" evidence="1">
    <location>
        <begin position="117"/>
        <end position="140"/>
    </location>
</feature>
<accession>A0A3N4KB23</accession>
<feature type="transmembrane region" description="Helical" evidence="1">
    <location>
        <begin position="219"/>
        <end position="240"/>
    </location>
</feature>
<dbReference type="InterPro" id="IPR038213">
    <property type="entry name" value="IFI6/IFI27-like_sf"/>
</dbReference>
<proteinExistence type="predicted"/>
<organism evidence="2 3">
    <name type="scientific">Morchella conica CCBAS932</name>
    <dbReference type="NCBI Taxonomy" id="1392247"/>
    <lineage>
        <taxon>Eukaryota</taxon>
        <taxon>Fungi</taxon>
        <taxon>Dikarya</taxon>
        <taxon>Ascomycota</taxon>
        <taxon>Pezizomycotina</taxon>
        <taxon>Pezizomycetes</taxon>
        <taxon>Pezizales</taxon>
        <taxon>Morchellaceae</taxon>
        <taxon>Morchella</taxon>
    </lineage>
</organism>
<dbReference type="OrthoDB" id="10468161at2759"/>
<protein>
    <submittedName>
        <fullName evidence="2">Uncharacterized protein</fullName>
    </submittedName>
</protein>
<dbReference type="InParanoid" id="A0A3N4KB23"/>
<feature type="transmembrane region" description="Helical" evidence="1">
    <location>
        <begin position="92"/>
        <end position="111"/>
    </location>
</feature>
<reference evidence="2 3" key="1">
    <citation type="journal article" date="2018" name="Nat. Ecol. Evol.">
        <title>Pezizomycetes genomes reveal the molecular basis of ectomycorrhizal truffle lifestyle.</title>
        <authorList>
            <person name="Murat C."/>
            <person name="Payen T."/>
            <person name="Noel B."/>
            <person name="Kuo A."/>
            <person name="Morin E."/>
            <person name="Chen J."/>
            <person name="Kohler A."/>
            <person name="Krizsan K."/>
            <person name="Balestrini R."/>
            <person name="Da Silva C."/>
            <person name="Montanini B."/>
            <person name="Hainaut M."/>
            <person name="Levati E."/>
            <person name="Barry K.W."/>
            <person name="Belfiori B."/>
            <person name="Cichocki N."/>
            <person name="Clum A."/>
            <person name="Dockter R.B."/>
            <person name="Fauchery L."/>
            <person name="Guy J."/>
            <person name="Iotti M."/>
            <person name="Le Tacon F."/>
            <person name="Lindquist E.A."/>
            <person name="Lipzen A."/>
            <person name="Malagnac F."/>
            <person name="Mello A."/>
            <person name="Molinier V."/>
            <person name="Miyauchi S."/>
            <person name="Poulain J."/>
            <person name="Riccioni C."/>
            <person name="Rubini A."/>
            <person name="Sitrit Y."/>
            <person name="Splivallo R."/>
            <person name="Traeger S."/>
            <person name="Wang M."/>
            <person name="Zifcakova L."/>
            <person name="Wipf D."/>
            <person name="Zambonelli A."/>
            <person name="Paolocci F."/>
            <person name="Nowrousian M."/>
            <person name="Ottonello S."/>
            <person name="Baldrian P."/>
            <person name="Spatafora J.W."/>
            <person name="Henrissat B."/>
            <person name="Nagy L.G."/>
            <person name="Aury J.M."/>
            <person name="Wincker P."/>
            <person name="Grigoriev I.V."/>
            <person name="Bonfante P."/>
            <person name="Martin F.M."/>
        </authorList>
    </citation>
    <scope>NUCLEOTIDE SEQUENCE [LARGE SCALE GENOMIC DNA]</scope>
    <source>
        <strain evidence="2 3">CCBAS932</strain>
    </source>
</reference>